<dbReference type="EMBL" id="CP036432">
    <property type="protein sequence ID" value="QDV85125.1"/>
    <property type="molecule type" value="Genomic_DNA"/>
</dbReference>
<dbReference type="Pfam" id="PF07635">
    <property type="entry name" value="PSCyt1"/>
    <property type="match status" value="1"/>
</dbReference>
<dbReference type="Pfam" id="PF07583">
    <property type="entry name" value="PSCyt2"/>
    <property type="match status" value="1"/>
</dbReference>
<organism evidence="4 5">
    <name type="scientific">Stieleria magnilauensis</name>
    <dbReference type="NCBI Taxonomy" id="2527963"/>
    <lineage>
        <taxon>Bacteria</taxon>
        <taxon>Pseudomonadati</taxon>
        <taxon>Planctomycetota</taxon>
        <taxon>Planctomycetia</taxon>
        <taxon>Pirellulales</taxon>
        <taxon>Pirellulaceae</taxon>
        <taxon>Stieleria</taxon>
    </lineage>
</organism>
<evidence type="ECO:0000259" key="3">
    <source>
        <dbReference type="Pfam" id="PF07635"/>
    </source>
</evidence>
<feature type="domain" description="DUF1549" evidence="1">
    <location>
        <begin position="180"/>
        <end position="389"/>
    </location>
</feature>
<evidence type="ECO:0000313" key="4">
    <source>
        <dbReference type="EMBL" id="QDV85125.1"/>
    </source>
</evidence>
<feature type="domain" description="Cytochrome C Planctomycete-type" evidence="3">
    <location>
        <begin position="55"/>
        <end position="114"/>
    </location>
</feature>
<dbReference type="PANTHER" id="PTHR35889">
    <property type="entry name" value="CYCLOINULO-OLIGOSACCHARIDE FRUCTANOTRANSFERASE-RELATED"/>
    <property type="match status" value="1"/>
</dbReference>
<evidence type="ECO:0000259" key="2">
    <source>
        <dbReference type="Pfam" id="PF07587"/>
    </source>
</evidence>
<dbReference type="InterPro" id="IPR036909">
    <property type="entry name" value="Cyt_c-like_dom_sf"/>
</dbReference>
<gene>
    <name evidence="4" type="ORF">TBK1r_40790</name>
</gene>
<sequence>MADPAFLPPPATPAMSRIAKRLIVLLGLLVVHGTVNADDYETFERKVRPLLVEHCYECHSAGAKTLHGGLRLDTAEGVRQGGDSGSAVVAGKPDESLLIETVRYDGDIQMPPDGKLDADDLATLTNWVRQGAAFPPSEQTEQARHGAIDFDEGRRFWSFQPVQRQPLPDVGGSDWPQTRLDSFVLAAMQRQGLAPTERADRVTLLRRLCFDLTGLPPTPAMVGDFVQDESPDAYRRLVERLLDSPQYGEKWGRWWLDMARYTDRTASWLYQTGQSHFYRDWVVDALNQDMPYDDFVRRQLATDLMPETEPSDLPALGFISLSPTYWKELKLPCEIIKVIVADEWEERVDAVSRTFLGLTVACARCHDHKFDPISTEDYYALAGIFASCRQVERPLVPEEEYEPVRRARERVAELEAEITKRKREKPLPTETIEKLTAEIQSIKASTPQYDMPMANALSEESLFVVRAGKTAQDGTKLEYRAQSRDLPAFIRGNPNRPGNIVPRRFLTVLAEQPEPYQNGSGRLELAESIVTEAAPLTARVIVNRIWLAHFGTGLVDTPSNFGTQGSRPSHPELLDDLAAHFIDSGWSLKQLHRQILLSATWQQSSSAAAESFQRDPENRWLSRMNQRRLTFEEWRDSMLMATDELTQVIGGPSIDLDANGNRRRTLYATVHRRDMSPTLMVHDFPDPTQHSPKRTPTITALQGLYALNGPLLLNQSQSLVTRLEREVPHDPAAQIDRLYWLLFSRPPDDRELRIGMQFLKPADNDSPATRLQQYAHALLVSNQALFVE</sequence>
<keyword evidence="5" id="KW-1185">Reference proteome</keyword>
<accession>A0ABX5XSY6</accession>
<proteinExistence type="predicted"/>
<dbReference type="InterPro" id="IPR022655">
    <property type="entry name" value="DUF1553"/>
</dbReference>
<evidence type="ECO:0000259" key="1">
    <source>
        <dbReference type="Pfam" id="PF07583"/>
    </source>
</evidence>
<dbReference type="Proteomes" id="UP000318081">
    <property type="component" value="Chromosome"/>
</dbReference>
<dbReference type="Pfam" id="PF07587">
    <property type="entry name" value="PSD1"/>
    <property type="match status" value="1"/>
</dbReference>
<feature type="domain" description="DUF1553" evidence="2">
    <location>
        <begin position="521"/>
        <end position="758"/>
    </location>
</feature>
<protein>
    <submittedName>
        <fullName evidence="4">Planctomycete cytochrome C</fullName>
    </submittedName>
</protein>
<reference evidence="4 5" key="1">
    <citation type="submission" date="2019-02" db="EMBL/GenBank/DDBJ databases">
        <title>Deep-cultivation of Planctomycetes and their phenomic and genomic characterization uncovers novel biology.</title>
        <authorList>
            <person name="Wiegand S."/>
            <person name="Jogler M."/>
            <person name="Boedeker C."/>
            <person name="Pinto D."/>
            <person name="Vollmers J."/>
            <person name="Rivas-Marin E."/>
            <person name="Kohn T."/>
            <person name="Peeters S.H."/>
            <person name="Heuer A."/>
            <person name="Rast P."/>
            <person name="Oberbeckmann S."/>
            <person name="Bunk B."/>
            <person name="Jeske O."/>
            <person name="Meyerdierks A."/>
            <person name="Storesund J.E."/>
            <person name="Kallscheuer N."/>
            <person name="Luecker S."/>
            <person name="Lage O.M."/>
            <person name="Pohl T."/>
            <person name="Merkel B.J."/>
            <person name="Hornburger P."/>
            <person name="Mueller R.-W."/>
            <person name="Bruemmer F."/>
            <person name="Labrenz M."/>
            <person name="Spormann A.M."/>
            <person name="Op den Camp H."/>
            <person name="Overmann J."/>
            <person name="Amann R."/>
            <person name="Jetten M.S.M."/>
            <person name="Mascher T."/>
            <person name="Medema M.H."/>
            <person name="Devos D.P."/>
            <person name="Kaster A.-K."/>
            <person name="Ovreas L."/>
            <person name="Rohde M."/>
            <person name="Galperin M.Y."/>
            <person name="Jogler C."/>
        </authorList>
    </citation>
    <scope>NUCLEOTIDE SEQUENCE [LARGE SCALE GENOMIC DNA]</scope>
    <source>
        <strain evidence="4 5">TBK1r</strain>
    </source>
</reference>
<evidence type="ECO:0000313" key="5">
    <source>
        <dbReference type="Proteomes" id="UP000318081"/>
    </source>
</evidence>
<dbReference type="SUPFAM" id="SSF46626">
    <property type="entry name" value="Cytochrome c"/>
    <property type="match status" value="1"/>
</dbReference>
<dbReference type="PANTHER" id="PTHR35889:SF3">
    <property type="entry name" value="F-BOX DOMAIN-CONTAINING PROTEIN"/>
    <property type="match status" value="1"/>
</dbReference>
<dbReference type="InterPro" id="IPR011429">
    <property type="entry name" value="Cyt_c_Planctomycete-type"/>
</dbReference>
<name>A0ABX5XSY6_9BACT</name>
<dbReference type="InterPro" id="IPR011444">
    <property type="entry name" value="DUF1549"/>
</dbReference>